<dbReference type="OrthoDB" id="1421022at2759"/>
<dbReference type="Proteomes" id="UP000087171">
    <property type="component" value="Chromosome Ca7"/>
</dbReference>
<dbReference type="InterPro" id="IPR050223">
    <property type="entry name" value="D-isomer_2-hydroxyacid_DH"/>
</dbReference>
<dbReference type="PANTHER" id="PTHR10996">
    <property type="entry name" value="2-HYDROXYACID DEHYDROGENASE-RELATED"/>
    <property type="match status" value="1"/>
</dbReference>
<dbReference type="GO" id="GO:0005829">
    <property type="term" value="C:cytosol"/>
    <property type="evidence" value="ECO:0007669"/>
    <property type="project" value="TreeGrafter"/>
</dbReference>
<sequence length="152" mass="16663">MEDQNNKFPKNNLPKVFLHGSPKFTSILQPHHSHNFHIINPSSSTHLHQFLSTNPHHATDIAAIVCTSLYPVKADVLRLLPSLRLVITPSAGTNHIDLSECRSRGIQVAGAGNLFSEDVADMAVALLMDVSSLFKSSLNAYDYANKGSNKFT</sequence>
<dbReference type="SUPFAM" id="SSF52283">
    <property type="entry name" value="Formate/glycerate dehydrogenase catalytic domain-like"/>
    <property type="match status" value="1"/>
</dbReference>
<name>A0A3Q7YGR5_CICAR</name>
<dbReference type="GO" id="GO:0030267">
    <property type="term" value="F:glyoxylate reductase (NADPH) activity"/>
    <property type="evidence" value="ECO:0007669"/>
    <property type="project" value="TreeGrafter"/>
</dbReference>
<reference evidence="3" key="1">
    <citation type="journal article" date="2013" name="Nat. Biotechnol.">
        <title>Draft genome sequence of chickpea (Cicer arietinum) provides a resource for trait improvement.</title>
        <authorList>
            <person name="Varshney R.K."/>
            <person name="Song C."/>
            <person name="Saxena R.K."/>
            <person name="Azam S."/>
            <person name="Yu S."/>
            <person name="Sharpe A.G."/>
            <person name="Cannon S."/>
            <person name="Baek J."/>
            <person name="Rosen B.D."/>
            <person name="Tar'an B."/>
            <person name="Millan T."/>
            <person name="Zhang X."/>
            <person name="Ramsay L.D."/>
            <person name="Iwata A."/>
            <person name="Wang Y."/>
            <person name="Nelson W."/>
            <person name="Farmer A.D."/>
            <person name="Gaur P.M."/>
            <person name="Soderlund C."/>
            <person name="Penmetsa R.V."/>
            <person name="Xu C."/>
            <person name="Bharti A.K."/>
            <person name="He W."/>
            <person name="Winter P."/>
            <person name="Zhao S."/>
            <person name="Hane J.K."/>
            <person name="Carrasquilla-Garcia N."/>
            <person name="Condie J.A."/>
            <person name="Upadhyaya H.D."/>
            <person name="Luo M.C."/>
            <person name="Thudi M."/>
            <person name="Gowda C.L."/>
            <person name="Singh N.P."/>
            <person name="Lichtenzveig J."/>
            <person name="Gali K.K."/>
            <person name="Rubio J."/>
            <person name="Nadarajan N."/>
            <person name="Dolezel J."/>
            <person name="Bansal K.C."/>
            <person name="Xu X."/>
            <person name="Edwards D."/>
            <person name="Zhang G."/>
            <person name="Kahl G."/>
            <person name="Gil J."/>
            <person name="Singh K.B."/>
            <person name="Datta S.K."/>
            <person name="Jackson S.A."/>
            <person name="Wang J."/>
            <person name="Cook D.R."/>
        </authorList>
    </citation>
    <scope>NUCLEOTIDE SEQUENCE [LARGE SCALE GENOMIC DNA]</scope>
    <source>
        <strain evidence="3">cv. CDC Frontier</strain>
    </source>
</reference>
<feature type="domain" description="D-isomer specific 2-hydroxyacid dehydrogenase catalytic" evidence="2">
    <location>
        <begin position="55"/>
        <end position="123"/>
    </location>
</feature>
<dbReference type="STRING" id="3827.A0A3Q7YGR5"/>
<proteinExistence type="predicted"/>
<keyword evidence="1" id="KW-0560">Oxidoreductase</keyword>
<dbReference type="Pfam" id="PF00389">
    <property type="entry name" value="2-Hacid_dh"/>
    <property type="match status" value="1"/>
</dbReference>
<dbReference type="AlphaFoldDB" id="A0A3Q7YGR5"/>
<evidence type="ECO:0000256" key="1">
    <source>
        <dbReference type="ARBA" id="ARBA00023002"/>
    </source>
</evidence>
<evidence type="ECO:0000313" key="4">
    <source>
        <dbReference type="RefSeq" id="XP_027192700.1"/>
    </source>
</evidence>
<dbReference type="GO" id="GO:0051287">
    <property type="term" value="F:NAD binding"/>
    <property type="evidence" value="ECO:0007669"/>
    <property type="project" value="InterPro"/>
</dbReference>
<dbReference type="GO" id="GO:0016618">
    <property type="term" value="F:hydroxypyruvate reductase [NAD(P)H] activity"/>
    <property type="evidence" value="ECO:0007669"/>
    <property type="project" value="TreeGrafter"/>
</dbReference>
<dbReference type="InterPro" id="IPR006139">
    <property type="entry name" value="D-isomer_2_OHA_DH_cat_dom"/>
</dbReference>
<dbReference type="RefSeq" id="XP_027192700.1">
    <property type="nucleotide sequence ID" value="XM_027336899.1"/>
</dbReference>
<accession>A0A3Q7YGR5</accession>
<dbReference type="PaxDb" id="3827-XP_004510919.1"/>
<protein>
    <submittedName>
        <fullName evidence="4">Glyoxylate/hydroxypyruvate reductase HPR3-like</fullName>
    </submittedName>
</protein>
<evidence type="ECO:0000313" key="3">
    <source>
        <dbReference type="Proteomes" id="UP000087171"/>
    </source>
</evidence>
<reference evidence="4" key="2">
    <citation type="submission" date="2025-08" db="UniProtKB">
        <authorList>
            <consortium name="RefSeq"/>
        </authorList>
    </citation>
    <scope>IDENTIFICATION</scope>
    <source>
        <tissue evidence="4">Etiolated seedlings</tissue>
    </source>
</reference>
<gene>
    <name evidence="4" type="primary">LOC113783938</name>
</gene>
<evidence type="ECO:0000259" key="2">
    <source>
        <dbReference type="Pfam" id="PF00389"/>
    </source>
</evidence>
<dbReference type="PANTHER" id="PTHR10996:SF234">
    <property type="entry name" value="D-GLYCERATE DEHYDROGENASE_HYDROXYPYRUVATE REDUCTASE"/>
    <property type="match status" value="1"/>
</dbReference>
<dbReference type="Gene3D" id="3.40.50.720">
    <property type="entry name" value="NAD(P)-binding Rossmann-like Domain"/>
    <property type="match status" value="1"/>
</dbReference>
<organism evidence="3 4">
    <name type="scientific">Cicer arietinum</name>
    <name type="common">Chickpea</name>
    <name type="synonym">Garbanzo</name>
    <dbReference type="NCBI Taxonomy" id="3827"/>
    <lineage>
        <taxon>Eukaryota</taxon>
        <taxon>Viridiplantae</taxon>
        <taxon>Streptophyta</taxon>
        <taxon>Embryophyta</taxon>
        <taxon>Tracheophyta</taxon>
        <taxon>Spermatophyta</taxon>
        <taxon>Magnoliopsida</taxon>
        <taxon>eudicotyledons</taxon>
        <taxon>Gunneridae</taxon>
        <taxon>Pentapetalae</taxon>
        <taxon>rosids</taxon>
        <taxon>fabids</taxon>
        <taxon>Fabales</taxon>
        <taxon>Fabaceae</taxon>
        <taxon>Papilionoideae</taxon>
        <taxon>50 kb inversion clade</taxon>
        <taxon>NPAAA clade</taxon>
        <taxon>Hologalegina</taxon>
        <taxon>IRL clade</taxon>
        <taxon>Cicereae</taxon>
        <taxon>Cicer</taxon>
    </lineage>
</organism>
<keyword evidence="3" id="KW-1185">Reference proteome</keyword>